<accession>A0A2T7BNS5</accession>
<dbReference type="SUPFAM" id="SSF52540">
    <property type="entry name" value="P-loop containing nucleoside triphosphate hydrolases"/>
    <property type="match status" value="1"/>
</dbReference>
<dbReference type="InterPro" id="IPR026362">
    <property type="entry name" value="DEXH_lig_assoc"/>
</dbReference>
<dbReference type="InterPro" id="IPR027417">
    <property type="entry name" value="P-loop_NTPase"/>
</dbReference>
<evidence type="ECO:0000256" key="4">
    <source>
        <dbReference type="ARBA" id="ARBA00022806"/>
    </source>
</evidence>
<keyword evidence="3" id="KW-0378">Hydrolase</keyword>
<dbReference type="Pfam" id="PF00270">
    <property type="entry name" value="DEAD"/>
    <property type="match status" value="1"/>
</dbReference>
<dbReference type="InterPro" id="IPR045628">
    <property type="entry name" value="Lhr_WH_dom"/>
</dbReference>
<keyword evidence="14" id="KW-1185">Reference proteome</keyword>
<dbReference type="GO" id="GO:0016887">
    <property type="term" value="F:ATP hydrolysis activity"/>
    <property type="evidence" value="ECO:0007669"/>
    <property type="project" value="TreeGrafter"/>
</dbReference>
<dbReference type="PANTHER" id="PTHR47962:SF3">
    <property type="entry name" value="LARGE ATP-DEPENDENT HELICASE-RELATED PROTEIN"/>
    <property type="match status" value="1"/>
</dbReference>
<dbReference type="InterPro" id="IPR014001">
    <property type="entry name" value="Helicase_ATP-bd"/>
</dbReference>
<dbReference type="PANTHER" id="PTHR47962">
    <property type="entry name" value="ATP-DEPENDENT HELICASE LHR-RELATED-RELATED"/>
    <property type="match status" value="1"/>
</dbReference>
<organism evidence="13 14">
    <name type="scientific">Chitinophaga parva</name>
    <dbReference type="NCBI Taxonomy" id="2169414"/>
    <lineage>
        <taxon>Bacteria</taxon>
        <taxon>Pseudomonadati</taxon>
        <taxon>Bacteroidota</taxon>
        <taxon>Chitinophagia</taxon>
        <taxon>Chitinophagales</taxon>
        <taxon>Chitinophagaceae</taxon>
        <taxon>Chitinophaga</taxon>
    </lineage>
</organism>
<dbReference type="InterPro" id="IPR017170">
    <property type="entry name" value="Lhr-like"/>
</dbReference>
<dbReference type="OrthoDB" id="9815222at2"/>
<reference evidence="13 14" key="1">
    <citation type="submission" date="2018-04" db="EMBL/GenBank/DDBJ databases">
        <title>Chitinophaga fuyangensis sp. nov., isolated from soil in a chemical factory.</title>
        <authorList>
            <person name="Chen K."/>
        </authorList>
    </citation>
    <scope>NUCLEOTIDE SEQUENCE [LARGE SCALE GENOMIC DNA]</scope>
    <source>
        <strain evidence="13 14">LY-1</strain>
    </source>
</reference>
<evidence type="ECO:0000256" key="6">
    <source>
        <dbReference type="ARBA" id="ARBA00023125"/>
    </source>
</evidence>
<dbReference type="GO" id="GO:0003677">
    <property type="term" value="F:DNA binding"/>
    <property type="evidence" value="ECO:0007669"/>
    <property type="project" value="UniProtKB-KW"/>
</dbReference>
<keyword evidence="8" id="KW-0413">Isomerase</keyword>
<dbReference type="GO" id="GO:0006281">
    <property type="term" value="P:DNA repair"/>
    <property type="evidence" value="ECO:0007669"/>
    <property type="project" value="UniProtKB-KW"/>
</dbReference>
<name>A0A2T7BNS5_9BACT</name>
<keyword evidence="13" id="KW-0436">Ligase</keyword>
<dbReference type="PROSITE" id="PS51194">
    <property type="entry name" value="HELICASE_CTER"/>
    <property type="match status" value="1"/>
</dbReference>
<keyword evidence="4" id="KW-0347">Helicase</keyword>
<evidence type="ECO:0000256" key="1">
    <source>
        <dbReference type="ARBA" id="ARBA00022741"/>
    </source>
</evidence>
<keyword evidence="7" id="KW-0234">DNA repair</keyword>
<keyword evidence="2" id="KW-0227">DNA damage</keyword>
<evidence type="ECO:0000256" key="9">
    <source>
        <dbReference type="ARBA" id="ARBA00093467"/>
    </source>
</evidence>
<dbReference type="Proteomes" id="UP000244450">
    <property type="component" value="Unassembled WGS sequence"/>
</dbReference>
<evidence type="ECO:0000259" key="11">
    <source>
        <dbReference type="PROSITE" id="PS51192"/>
    </source>
</evidence>
<dbReference type="SMART" id="SM00487">
    <property type="entry name" value="DEXDc"/>
    <property type="match status" value="1"/>
</dbReference>
<evidence type="ECO:0000256" key="7">
    <source>
        <dbReference type="ARBA" id="ARBA00023204"/>
    </source>
</evidence>
<comment type="caution">
    <text evidence="13">The sequence shown here is derived from an EMBL/GenBank/DDBJ whole genome shotgun (WGS) entry which is preliminary data.</text>
</comment>
<dbReference type="InterPro" id="IPR013701">
    <property type="entry name" value="Lhr-like_DEAD/DEAH_assoc"/>
</dbReference>
<dbReference type="Pfam" id="PF19306">
    <property type="entry name" value="WHD_Lhr"/>
    <property type="match status" value="1"/>
</dbReference>
<evidence type="ECO:0000256" key="8">
    <source>
        <dbReference type="ARBA" id="ARBA00023235"/>
    </source>
</evidence>
<feature type="domain" description="Helicase ATP-binding" evidence="11">
    <location>
        <begin position="31"/>
        <end position="222"/>
    </location>
</feature>
<dbReference type="Pfam" id="PF08494">
    <property type="entry name" value="DEAD_assoc"/>
    <property type="match status" value="1"/>
</dbReference>
<gene>
    <name evidence="13" type="ORF">DCC81_07645</name>
</gene>
<feature type="region of interest" description="Disordered" evidence="10">
    <location>
        <begin position="821"/>
        <end position="884"/>
    </location>
</feature>
<dbReference type="Gene3D" id="3.40.50.300">
    <property type="entry name" value="P-loop containing nucleotide triphosphate hydrolases"/>
    <property type="match status" value="2"/>
</dbReference>
<dbReference type="Pfam" id="PF00271">
    <property type="entry name" value="Helicase_C"/>
    <property type="match status" value="1"/>
</dbReference>
<evidence type="ECO:0000313" key="13">
    <source>
        <dbReference type="EMBL" id="PUZ29324.1"/>
    </source>
</evidence>
<keyword evidence="1" id="KW-0547">Nucleotide-binding</keyword>
<proteinExistence type="inferred from homology"/>
<evidence type="ECO:0000313" key="14">
    <source>
        <dbReference type="Proteomes" id="UP000244450"/>
    </source>
</evidence>
<evidence type="ECO:0000259" key="12">
    <source>
        <dbReference type="PROSITE" id="PS51194"/>
    </source>
</evidence>
<protein>
    <submittedName>
        <fullName evidence="13">DNA ligase-associated DEXH box helicase</fullName>
    </submittedName>
</protein>
<dbReference type="GO" id="GO:0004386">
    <property type="term" value="F:helicase activity"/>
    <property type="evidence" value="ECO:0007669"/>
    <property type="project" value="UniProtKB-KW"/>
</dbReference>
<dbReference type="PIRSF" id="PIRSF037307">
    <property type="entry name" value="Lhr-like_helic_prd"/>
    <property type="match status" value="1"/>
</dbReference>
<sequence>MEEQISRGWIVIKDWLAAKEQQPFVFQEEAWEQYLQGRSGIVNAPTGYGKTFSLFLAVLIAWIDQHPDNFRKKSKNGLQLLWITPLRALAKDLARAMQEVINELGMAWQVGIRSGDTSTSVRAAQKKQMPEVLIITPESLHLLLGQKHYPAVFAQLQCIVTDEWHELLGTKRGVLVELALSRIKHLVRNNFHNDLRIWGISATIGNLEEALDVLLGSDAAHGVIVRAVIHKKIALKSILPDGIEELPWAGHLGIRLLHKAMPVIEQSRTTLIFTNTRSQSEIWYQEILRQHPEYAGALALHHGSLDMELRIWVEEALHTGQLKAVVCTSSLDLGVDFRPVDTVIQVGSPKGVARFLQRAGRSGHQPGAVSKIFFLPTHSLELVEAAALKEAMEANLIESRTPVVLAYDVLLQYLMTLGISDGFHADEIWQEVAGTFCFRDITPEDWQWALAFLSTGGDALHSYDEFRKLEREGNFYICRSRQLALRHRLHIGTIVSDAMLKVKFLSGGYVGVVEESFLSRLTPGDAFSLGGHNLEFVMIKDMTALVRKSNAKKTIVPSWMGGRIPLSANLGKMLRKKFQEAIAGNSTDPELVALQPLFALQAHLSHIPAENELLIEKIETKDGHHLFVYPFEGRLVHQVMAALLAYRIALHHPITFSIAMNDYGFELLSDQPIPIDNSNVKALFSLDGLNIDLQSSVNATEMARRKFRDIAVIAGLVFQGYPGKHKTNRHLQSSASLLFNVFRDYDAQNLLLRQSYNEAYFYQIEEPRLREMLERIAIQRIVITEPEKLTPFCFPIKVDSLRENLTSEKLSDRIKKLQQQHFSPVDDGPIKAPKTKGKGRAPVSRQAGVPVDAHNVEEAVKEAGKQAAAKFPSKGRVGTTRKLS</sequence>
<dbReference type="SMART" id="SM00490">
    <property type="entry name" value="HELICc"/>
    <property type="match status" value="1"/>
</dbReference>
<dbReference type="InterPro" id="IPR052511">
    <property type="entry name" value="ATP-dep_Helicase"/>
</dbReference>
<dbReference type="RefSeq" id="WP_108685962.1">
    <property type="nucleotide sequence ID" value="NZ_QCYK01000001.1"/>
</dbReference>
<evidence type="ECO:0000256" key="2">
    <source>
        <dbReference type="ARBA" id="ARBA00022763"/>
    </source>
</evidence>
<feature type="domain" description="Helicase C-terminal" evidence="12">
    <location>
        <begin position="256"/>
        <end position="411"/>
    </location>
</feature>
<dbReference type="AlphaFoldDB" id="A0A2T7BNS5"/>
<dbReference type="GO" id="GO:0016874">
    <property type="term" value="F:ligase activity"/>
    <property type="evidence" value="ECO:0007669"/>
    <property type="project" value="UniProtKB-KW"/>
</dbReference>
<dbReference type="GO" id="GO:0005524">
    <property type="term" value="F:ATP binding"/>
    <property type="evidence" value="ECO:0007669"/>
    <property type="project" value="UniProtKB-KW"/>
</dbReference>
<dbReference type="PROSITE" id="PS51192">
    <property type="entry name" value="HELICASE_ATP_BIND_1"/>
    <property type="match status" value="1"/>
</dbReference>
<evidence type="ECO:0000256" key="5">
    <source>
        <dbReference type="ARBA" id="ARBA00022840"/>
    </source>
</evidence>
<dbReference type="NCBIfam" id="TIGR04121">
    <property type="entry name" value="DEXH_lig_assoc"/>
    <property type="match status" value="1"/>
</dbReference>
<dbReference type="InterPro" id="IPR001650">
    <property type="entry name" value="Helicase_C-like"/>
</dbReference>
<dbReference type="InterPro" id="IPR011545">
    <property type="entry name" value="DEAD/DEAH_box_helicase_dom"/>
</dbReference>
<evidence type="ECO:0000256" key="3">
    <source>
        <dbReference type="ARBA" id="ARBA00022801"/>
    </source>
</evidence>
<keyword evidence="6" id="KW-0238">DNA-binding</keyword>
<dbReference type="EMBL" id="QCYK01000001">
    <property type="protein sequence ID" value="PUZ29324.1"/>
    <property type="molecule type" value="Genomic_DNA"/>
</dbReference>
<dbReference type="CDD" id="cd18796">
    <property type="entry name" value="SF2_C_LHR"/>
    <property type="match status" value="1"/>
</dbReference>
<feature type="compositionally biased region" description="Basic and acidic residues" evidence="10">
    <location>
        <begin position="854"/>
        <end position="864"/>
    </location>
</feature>
<keyword evidence="5" id="KW-0067">ATP-binding</keyword>
<comment type="similarity">
    <text evidence="9">Belongs to the Lhr helicase family. Lhr-Core subfamily.</text>
</comment>
<evidence type="ECO:0000256" key="10">
    <source>
        <dbReference type="SAM" id="MobiDB-lite"/>
    </source>
</evidence>